<accession>A0A0X3NKZ7</accession>
<dbReference type="EMBL" id="GEEE01022611">
    <property type="protein sequence ID" value="JAP40614.1"/>
    <property type="molecule type" value="Transcribed_RNA"/>
</dbReference>
<evidence type="ECO:0000313" key="1">
    <source>
        <dbReference type="EMBL" id="JAP40614.1"/>
    </source>
</evidence>
<gene>
    <name evidence="1" type="ORF">TR118977</name>
</gene>
<name>A0A0X3NKZ7_SCHSO</name>
<feature type="non-terminal residue" evidence="1">
    <location>
        <position position="1"/>
    </location>
</feature>
<dbReference type="AlphaFoldDB" id="A0A0X3NKZ7"/>
<protein>
    <submittedName>
        <fullName evidence="1">Uncharacterized protein</fullName>
    </submittedName>
</protein>
<sequence>YIYIYIYILSTNEHILRPRHRTKYQKPCKSASRTDTRYMRMRISRRFYWHHLSIAKSLIVTSVCSGNQFTPFTLSIWSGIHLRMLYTVNFRKPAAINFKGLSSSQR</sequence>
<organism evidence="1">
    <name type="scientific">Schistocephalus solidus</name>
    <name type="common">Tapeworm</name>
    <dbReference type="NCBI Taxonomy" id="70667"/>
    <lineage>
        <taxon>Eukaryota</taxon>
        <taxon>Metazoa</taxon>
        <taxon>Spiralia</taxon>
        <taxon>Lophotrochozoa</taxon>
        <taxon>Platyhelminthes</taxon>
        <taxon>Cestoda</taxon>
        <taxon>Eucestoda</taxon>
        <taxon>Diphyllobothriidea</taxon>
        <taxon>Diphyllobothriidae</taxon>
        <taxon>Schistocephalus</taxon>
    </lineage>
</organism>
<reference evidence="1" key="1">
    <citation type="submission" date="2016-01" db="EMBL/GenBank/DDBJ databases">
        <title>Reference transcriptome for the parasite Schistocephalus solidus: insights into the molecular evolution of parasitism.</title>
        <authorList>
            <person name="Hebert F.O."/>
            <person name="Grambauer S."/>
            <person name="Barber I."/>
            <person name="Landry C.R."/>
            <person name="Aubin-Horth N."/>
        </authorList>
    </citation>
    <scope>NUCLEOTIDE SEQUENCE</scope>
</reference>
<proteinExistence type="predicted"/>